<dbReference type="Pfam" id="PF08309">
    <property type="entry name" value="LVIVD"/>
    <property type="match status" value="3"/>
</dbReference>
<accession>A0A0F9CZJ9</accession>
<dbReference type="InterPro" id="IPR013211">
    <property type="entry name" value="LVIVD"/>
</dbReference>
<feature type="non-terminal residue" evidence="2">
    <location>
        <position position="1"/>
    </location>
</feature>
<protein>
    <submittedName>
        <fullName evidence="2">Uncharacterized protein</fullName>
    </submittedName>
</protein>
<name>A0A0F9CZJ9_9ZZZZ</name>
<organism evidence="2">
    <name type="scientific">marine sediment metagenome</name>
    <dbReference type="NCBI Taxonomy" id="412755"/>
    <lineage>
        <taxon>unclassified sequences</taxon>
        <taxon>metagenomes</taxon>
        <taxon>ecological metagenomes</taxon>
    </lineage>
</organism>
<sequence>YVCAWGEWRFNIVDVSNPASPSLVASFDLSGDSRRPKNVIIRGNYAYVAAANDDALTIIDVSDPTSPTFAGSIQGVGSPNYLDGAWSVKVVGQYAYVVCFDDDALTIIDISNPASPTFVGKIQGARSPNYLDGPRGVFVTSYDFPSNALSRVTGIIRRRSPGRDSIELLMGGIAPDPVVRFSFQPETAVPNAPPPPGTLPEATGLIGPFTDPETGDEYWVTIDGHIVYTSNIPDLGATPWPTWPHLPSRDDVGEG</sequence>
<dbReference type="InterPro" id="IPR015943">
    <property type="entry name" value="WD40/YVTN_repeat-like_dom_sf"/>
</dbReference>
<dbReference type="InterPro" id="IPR011048">
    <property type="entry name" value="Haem_d1_sf"/>
</dbReference>
<reference evidence="2" key="1">
    <citation type="journal article" date="2015" name="Nature">
        <title>Complex archaea that bridge the gap between prokaryotes and eukaryotes.</title>
        <authorList>
            <person name="Spang A."/>
            <person name="Saw J.H."/>
            <person name="Jorgensen S.L."/>
            <person name="Zaremba-Niedzwiedzka K."/>
            <person name="Martijn J."/>
            <person name="Lind A.E."/>
            <person name="van Eijk R."/>
            <person name="Schleper C."/>
            <person name="Guy L."/>
            <person name="Ettema T.J."/>
        </authorList>
    </citation>
    <scope>NUCLEOTIDE SEQUENCE</scope>
</reference>
<gene>
    <name evidence="2" type="ORF">LCGC14_2549660</name>
</gene>
<dbReference type="SUPFAM" id="SSF51004">
    <property type="entry name" value="C-terminal (heme d1) domain of cytochrome cd1-nitrite reductase"/>
    <property type="match status" value="1"/>
</dbReference>
<dbReference type="EMBL" id="LAZR01041808">
    <property type="protein sequence ID" value="KKL11056.1"/>
    <property type="molecule type" value="Genomic_DNA"/>
</dbReference>
<dbReference type="Gene3D" id="2.130.10.10">
    <property type="entry name" value="YVTN repeat-like/Quinoprotein amine dehydrogenase"/>
    <property type="match status" value="1"/>
</dbReference>
<evidence type="ECO:0000313" key="2">
    <source>
        <dbReference type="EMBL" id="KKL11056.1"/>
    </source>
</evidence>
<feature type="region of interest" description="Disordered" evidence="1">
    <location>
        <begin position="188"/>
        <end position="210"/>
    </location>
</feature>
<evidence type="ECO:0000256" key="1">
    <source>
        <dbReference type="SAM" id="MobiDB-lite"/>
    </source>
</evidence>
<dbReference type="AlphaFoldDB" id="A0A0F9CZJ9"/>
<proteinExistence type="predicted"/>
<comment type="caution">
    <text evidence="2">The sequence shown here is derived from an EMBL/GenBank/DDBJ whole genome shotgun (WGS) entry which is preliminary data.</text>
</comment>